<organism evidence="2 3">
    <name type="scientific">Schizothecium vesticola</name>
    <dbReference type="NCBI Taxonomy" id="314040"/>
    <lineage>
        <taxon>Eukaryota</taxon>
        <taxon>Fungi</taxon>
        <taxon>Dikarya</taxon>
        <taxon>Ascomycota</taxon>
        <taxon>Pezizomycotina</taxon>
        <taxon>Sordariomycetes</taxon>
        <taxon>Sordariomycetidae</taxon>
        <taxon>Sordariales</taxon>
        <taxon>Schizotheciaceae</taxon>
        <taxon>Schizothecium</taxon>
    </lineage>
</organism>
<dbReference type="InterPro" id="IPR036423">
    <property type="entry name" value="SOD-like_Cu/Zn_dom_sf"/>
</dbReference>
<gene>
    <name evidence="2" type="ORF">B0T18DRAFT_317337</name>
</gene>
<feature type="chain" id="PRO_5041277234" evidence="1">
    <location>
        <begin position="19"/>
        <end position="186"/>
    </location>
</feature>
<proteinExistence type="predicted"/>
<dbReference type="Proteomes" id="UP001172155">
    <property type="component" value="Unassembled WGS sequence"/>
</dbReference>
<dbReference type="GO" id="GO:0046872">
    <property type="term" value="F:metal ion binding"/>
    <property type="evidence" value="ECO:0007669"/>
    <property type="project" value="InterPro"/>
</dbReference>
<name>A0AA40KAF1_9PEZI</name>
<keyword evidence="1" id="KW-0732">Signal</keyword>
<dbReference type="EMBL" id="JAUKUD010000002">
    <property type="protein sequence ID" value="KAK0751636.1"/>
    <property type="molecule type" value="Genomic_DNA"/>
</dbReference>
<dbReference type="GO" id="GO:0006801">
    <property type="term" value="P:superoxide metabolic process"/>
    <property type="evidence" value="ECO:0007669"/>
    <property type="project" value="InterPro"/>
</dbReference>
<dbReference type="SUPFAM" id="SSF49329">
    <property type="entry name" value="Cu,Zn superoxide dismutase-like"/>
    <property type="match status" value="1"/>
</dbReference>
<evidence type="ECO:0000256" key="1">
    <source>
        <dbReference type="SAM" id="SignalP"/>
    </source>
</evidence>
<comment type="caution">
    <text evidence="2">The sequence shown here is derived from an EMBL/GenBank/DDBJ whole genome shotgun (WGS) entry which is preliminary data.</text>
</comment>
<feature type="signal peptide" evidence="1">
    <location>
        <begin position="1"/>
        <end position="18"/>
    </location>
</feature>
<evidence type="ECO:0000313" key="2">
    <source>
        <dbReference type="EMBL" id="KAK0751636.1"/>
    </source>
</evidence>
<sequence length="186" mass="18819">MHLLSLVSVLGAATLATCQSDPAKGPVTGKLGDAPVVTTSAVGDTWVATFDGSQAGIKGTVTAVGSKTGIDYTLDFASLPTAQGPFGYHVHAKALPVGGTCADTGAHLDTYGRGQDPVCDAANPQRCEVGDLSGKFGKVEGPAAKKTFNDPYSAVDQAVPGYIGELAIVFHNSTAARVACANLVKV</sequence>
<evidence type="ECO:0000313" key="3">
    <source>
        <dbReference type="Proteomes" id="UP001172155"/>
    </source>
</evidence>
<dbReference type="AlphaFoldDB" id="A0AA40KAF1"/>
<keyword evidence="3" id="KW-1185">Reference proteome</keyword>
<dbReference type="Gene3D" id="2.60.40.200">
    <property type="entry name" value="Superoxide dismutase, copper/zinc binding domain"/>
    <property type="match status" value="1"/>
</dbReference>
<accession>A0AA40KAF1</accession>
<protein>
    <submittedName>
        <fullName evidence="2">Superoxide dismutase</fullName>
    </submittedName>
</protein>
<reference evidence="2" key="1">
    <citation type="submission" date="2023-06" db="EMBL/GenBank/DDBJ databases">
        <title>Genome-scale phylogeny and comparative genomics of the fungal order Sordariales.</title>
        <authorList>
            <consortium name="Lawrence Berkeley National Laboratory"/>
            <person name="Hensen N."/>
            <person name="Bonometti L."/>
            <person name="Westerberg I."/>
            <person name="Brannstrom I.O."/>
            <person name="Guillou S."/>
            <person name="Cros-Aarteil S."/>
            <person name="Calhoun S."/>
            <person name="Haridas S."/>
            <person name="Kuo A."/>
            <person name="Mondo S."/>
            <person name="Pangilinan J."/>
            <person name="Riley R."/>
            <person name="LaButti K."/>
            <person name="Andreopoulos B."/>
            <person name="Lipzen A."/>
            <person name="Chen C."/>
            <person name="Yanf M."/>
            <person name="Daum C."/>
            <person name="Ng V."/>
            <person name="Clum A."/>
            <person name="Steindorff A."/>
            <person name="Ohm R."/>
            <person name="Martin F."/>
            <person name="Silar P."/>
            <person name="Natvig D."/>
            <person name="Lalanne C."/>
            <person name="Gautier V."/>
            <person name="Ament-velasquez S.L."/>
            <person name="Kruys A."/>
            <person name="Hutchinson M.I."/>
            <person name="Powell A.J."/>
            <person name="Barry K."/>
            <person name="Miller A.N."/>
            <person name="Grigoriev I.V."/>
            <person name="Debuchy R."/>
            <person name="Gladieux P."/>
            <person name="Thoren M.H."/>
            <person name="Johannesson H."/>
        </authorList>
    </citation>
    <scope>NUCLEOTIDE SEQUENCE</scope>
    <source>
        <strain evidence="2">SMH3187-1</strain>
    </source>
</reference>